<accession>Q654Q9</accession>
<name>Q654Q9_ORYSJ</name>
<protein>
    <submittedName>
        <fullName evidence="1">Uncharacterized protein</fullName>
    </submittedName>
</protein>
<sequence length="72" mass="8174">MVDCSLSREREGSASVHVSCFCRNAMFGELLTEIQILSESLVFRNSSDYGNLELPEFGPNQKFRTVNRLMVN</sequence>
<organism evidence="1 2">
    <name type="scientific">Oryza sativa subsp. japonica</name>
    <name type="common">Rice</name>
    <dbReference type="NCBI Taxonomy" id="39947"/>
    <lineage>
        <taxon>Eukaryota</taxon>
        <taxon>Viridiplantae</taxon>
        <taxon>Streptophyta</taxon>
        <taxon>Embryophyta</taxon>
        <taxon>Tracheophyta</taxon>
        <taxon>Spermatophyta</taxon>
        <taxon>Magnoliopsida</taxon>
        <taxon>Liliopsida</taxon>
        <taxon>Poales</taxon>
        <taxon>Poaceae</taxon>
        <taxon>BOP clade</taxon>
        <taxon>Oryzoideae</taxon>
        <taxon>Oryzeae</taxon>
        <taxon>Oryzinae</taxon>
        <taxon>Oryza</taxon>
        <taxon>Oryza sativa</taxon>
    </lineage>
</organism>
<reference evidence="2" key="2">
    <citation type="journal article" date="2008" name="Nucleic Acids Res.">
        <title>The rice annotation project database (RAP-DB): 2008 update.</title>
        <authorList>
            <consortium name="The rice annotation project (RAP)"/>
        </authorList>
    </citation>
    <scope>GENOME REANNOTATION</scope>
    <source>
        <strain evidence="2">cv. Nipponbare</strain>
    </source>
</reference>
<proteinExistence type="predicted"/>
<reference evidence="2" key="1">
    <citation type="journal article" date="2005" name="Nature">
        <title>The map-based sequence of the rice genome.</title>
        <authorList>
            <consortium name="International rice genome sequencing project (IRGSP)"/>
            <person name="Matsumoto T."/>
            <person name="Wu J."/>
            <person name="Kanamori H."/>
            <person name="Katayose Y."/>
            <person name="Fujisawa M."/>
            <person name="Namiki N."/>
            <person name="Mizuno H."/>
            <person name="Yamamoto K."/>
            <person name="Antonio B.A."/>
            <person name="Baba T."/>
            <person name="Sakata K."/>
            <person name="Nagamura Y."/>
            <person name="Aoki H."/>
            <person name="Arikawa K."/>
            <person name="Arita K."/>
            <person name="Bito T."/>
            <person name="Chiden Y."/>
            <person name="Fujitsuka N."/>
            <person name="Fukunaka R."/>
            <person name="Hamada M."/>
            <person name="Harada C."/>
            <person name="Hayashi A."/>
            <person name="Hijishita S."/>
            <person name="Honda M."/>
            <person name="Hosokawa S."/>
            <person name="Ichikawa Y."/>
            <person name="Idonuma A."/>
            <person name="Iijima M."/>
            <person name="Ikeda M."/>
            <person name="Ikeno M."/>
            <person name="Ito K."/>
            <person name="Ito S."/>
            <person name="Ito T."/>
            <person name="Ito Y."/>
            <person name="Ito Y."/>
            <person name="Iwabuchi A."/>
            <person name="Kamiya K."/>
            <person name="Karasawa W."/>
            <person name="Kurita K."/>
            <person name="Katagiri S."/>
            <person name="Kikuta A."/>
            <person name="Kobayashi H."/>
            <person name="Kobayashi N."/>
            <person name="Machita K."/>
            <person name="Maehara T."/>
            <person name="Masukawa M."/>
            <person name="Mizubayashi T."/>
            <person name="Mukai Y."/>
            <person name="Nagasaki H."/>
            <person name="Nagata Y."/>
            <person name="Naito S."/>
            <person name="Nakashima M."/>
            <person name="Nakama Y."/>
            <person name="Nakamichi Y."/>
            <person name="Nakamura M."/>
            <person name="Meguro A."/>
            <person name="Negishi M."/>
            <person name="Ohta I."/>
            <person name="Ohta T."/>
            <person name="Okamoto M."/>
            <person name="Ono N."/>
            <person name="Saji S."/>
            <person name="Sakaguchi M."/>
            <person name="Sakai K."/>
            <person name="Shibata M."/>
            <person name="Shimokawa T."/>
            <person name="Song J."/>
            <person name="Takazaki Y."/>
            <person name="Terasawa K."/>
            <person name="Tsugane M."/>
            <person name="Tsuji K."/>
            <person name="Ueda S."/>
            <person name="Waki K."/>
            <person name="Yamagata H."/>
            <person name="Yamamoto M."/>
            <person name="Yamamoto S."/>
            <person name="Yamane H."/>
            <person name="Yoshiki S."/>
            <person name="Yoshihara R."/>
            <person name="Yukawa K."/>
            <person name="Zhong H."/>
            <person name="Yano M."/>
            <person name="Yuan Q."/>
            <person name="Ouyang S."/>
            <person name="Liu J."/>
            <person name="Jones K.M."/>
            <person name="Gansberger K."/>
            <person name="Moffat K."/>
            <person name="Hill J."/>
            <person name="Bera J."/>
            <person name="Fadrosh D."/>
            <person name="Jin S."/>
            <person name="Johri S."/>
            <person name="Kim M."/>
            <person name="Overton L."/>
            <person name="Reardon M."/>
            <person name="Tsitrin T."/>
            <person name="Vuong H."/>
            <person name="Weaver B."/>
            <person name="Ciecko A."/>
            <person name="Tallon L."/>
            <person name="Jackson J."/>
            <person name="Pai G."/>
            <person name="Aken S.V."/>
            <person name="Utterback T."/>
            <person name="Reidmuller S."/>
            <person name="Feldblyum T."/>
            <person name="Hsiao J."/>
            <person name="Zismann V."/>
            <person name="Iobst S."/>
            <person name="de Vazeille A.R."/>
            <person name="Buell C.R."/>
            <person name="Ying K."/>
            <person name="Li Y."/>
            <person name="Lu T."/>
            <person name="Huang Y."/>
            <person name="Zhao Q."/>
            <person name="Feng Q."/>
            <person name="Zhang L."/>
            <person name="Zhu J."/>
            <person name="Weng Q."/>
            <person name="Mu J."/>
            <person name="Lu Y."/>
            <person name="Fan D."/>
            <person name="Liu Y."/>
            <person name="Guan J."/>
            <person name="Zhang Y."/>
            <person name="Yu S."/>
            <person name="Liu X."/>
            <person name="Zhang Y."/>
            <person name="Hong G."/>
            <person name="Han B."/>
            <person name="Choisne N."/>
            <person name="Demange N."/>
            <person name="Orjeda G."/>
            <person name="Samain S."/>
            <person name="Cattolico L."/>
            <person name="Pelletier E."/>
            <person name="Couloux A."/>
            <person name="Segurens B."/>
            <person name="Wincker P."/>
            <person name="D'Hont A."/>
            <person name="Scarpelli C."/>
            <person name="Weissenbach J."/>
            <person name="Salanoubat M."/>
            <person name="Quetier F."/>
            <person name="Yu Y."/>
            <person name="Kim H.R."/>
            <person name="Rambo T."/>
            <person name="Currie J."/>
            <person name="Collura K."/>
            <person name="Luo M."/>
            <person name="Yang T."/>
            <person name="Ammiraju J.S.S."/>
            <person name="Engler F."/>
            <person name="Soderlund C."/>
            <person name="Wing R.A."/>
            <person name="Palmer L.E."/>
            <person name="de la Bastide M."/>
            <person name="Spiegel L."/>
            <person name="Nascimento L."/>
            <person name="Zutavern T."/>
            <person name="O'Shaughnessy A."/>
            <person name="Dike S."/>
            <person name="Dedhia N."/>
            <person name="Preston R."/>
            <person name="Balija V."/>
            <person name="McCombie W.R."/>
            <person name="Chow T."/>
            <person name="Chen H."/>
            <person name="Chung M."/>
            <person name="Chen C."/>
            <person name="Shaw J."/>
            <person name="Wu H."/>
            <person name="Hsiao K."/>
            <person name="Chao Y."/>
            <person name="Chu M."/>
            <person name="Cheng C."/>
            <person name="Hour A."/>
            <person name="Lee P."/>
            <person name="Lin S."/>
            <person name="Lin Y."/>
            <person name="Liou J."/>
            <person name="Liu S."/>
            <person name="Hsing Y."/>
            <person name="Raghuvanshi S."/>
            <person name="Mohanty A."/>
            <person name="Bharti A.K."/>
            <person name="Gaur A."/>
            <person name="Gupta V."/>
            <person name="Kumar D."/>
            <person name="Ravi V."/>
            <person name="Vij S."/>
            <person name="Kapur A."/>
            <person name="Khurana P."/>
            <person name="Khurana P."/>
            <person name="Khurana J.P."/>
            <person name="Tyagi A.K."/>
            <person name="Gaikwad K."/>
            <person name="Singh A."/>
            <person name="Dalal V."/>
            <person name="Srivastava S."/>
            <person name="Dixit A."/>
            <person name="Pal A.K."/>
            <person name="Ghazi I.A."/>
            <person name="Yadav M."/>
            <person name="Pandit A."/>
            <person name="Bhargava A."/>
            <person name="Sureshbabu K."/>
            <person name="Batra K."/>
            <person name="Sharma T.R."/>
            <person name="Mohapatra T."/>
            <person name="Singh N.K."/>
            <person name="Messing J."/>
            <person name="Nelson A.B."/>
            <person name="Fuks G."/>
            <person name="Kavchok S."/>
            <person name="Keizer G."/>
            <person name="Linton E."/>
            <person name="Llaca V."/>
            <person name="Song R."/>
            <person name="Tanyolac B."/>
            <person name="Young S."/>
            <person name="Ho-Il K."/>
            <person name="Hahn J.H."/>
            <person name="Sangsakoo G."/>
            <person name="Vanavichit A."/>
            <person name="de Mattos Luiz.A.T."/>
            <person name="Zimmer P.D."/>
            <person name="Malone G."/>
            <person name="Dellagostin O."/>
            <person name="de Oliveira A.C."/>
            <person name="Bevan M."/>
            <person name="Bancroft I."/>
            <person name="Minx P."/>
            <person name="Cordum H."/>
            <person name="Wilson R."/>
            <person name="Cheng Z."/>
            <person name="Jin W."/>
            <person name="Jiang J."/>
            <person name="Leong S.A."/>
            <person name="Iwama H."/>
            <person name="Gojobori T."/>
            <person name="Itoh T."/>
            <person name="Niimura Y."/>
            <person name="Fujii Y."/>
            <person name="Habara T."/>
            <person name="Sakai H."/>
            <person name="Sato Y."/>
            <person name="Wilson G."/>
            <person name="Kumar K."/>
            <person name="McCouch S."/>
            <person name="Juretic N."/>
            <person name="Hoen D."/>
            <person name="Wright S."/>
            <person name="Bruskiewich R."/>
            <person name="Bureau T."/>
            <person name="Miyao A."/>
            <person name="Hirochika H."/>
            <person name="Nishikawa T."/>
            <person name="Kadowaki K."/>
            <person name="Sugiura M."/>
            <person name="Burr B."/>
            <person name="Sasaki T."/>
        </authorList>
    </citation>
    <scope>NUCLEOTIDE SEQUENCE [LARGE SCALE GENOMIC DNA]</scope>
    <source>
        <strain evidence="2">cv. Nipponbare</strain>
    </source>
</reference>
<evidence type="ECO:0000313" key="2">
    <source>
        <dbReference type="Proteomes" id="UP000000763"/>
    </source>
</evidence>
<dbReference type="AlphaFoldDB" id="Q654Q9"/>
<gene>
    <name evidence="1" type="primary">OSJNBa0091G06.2</name>
</gene>
<dbReference type="Proteomes" id="UP000000763">
    <property type="component" value="Chromosome 6"/>
</dbReference>
<evidence type="ECO:0000313" key="1">
    <source>
        <dbReference type="EMBL" id="BAD45708.1"/>
    </source>
</evidence>
<dbReference type="EMBL" id="AP004651">
    <property type="protein sequence ID" value="BAD45708.1"/>
    <property type="molecule type" value="Genomic_DNA"/>
</dbReference>